<dbReference type="Proteomes" id="UP000799429">
    <property type="component" value="Unassembled WGS sequence"/>
</dbReference>
<dbReference type="PANTHER" id="PTHR18895:SF74">
    <property type="entry name" value="MTRF1L RELEASE FACTOR GLUTAMINE METHYLTRANSFERASE"/>
    <property type="match status" value="1"/>
</dbReference>
<evidence type="ECO:0000313" key="1">
    <source>
        <dbReference type="EMBL" id="KAF2836891.1"/>
    </source>
</evidence>
<protein>
    <submittedName>
        <fullName evidence="1">S-adenosyl-L-methionine-dependent methyltransferase</fullName>
    </submittedName>
</protein>
<dbReference type="Gene3D" id="3.40.50.150">
    <property type="entry name" value="Vaccinia Virus protein VP39"/>
    <property type="match status" value="1"/>
</dbReference>
<comment type="caution">
    <text evidence="1">The sequence shown here is derived from an EMBL/GenBank/DDBJ whole genome shotgun (WGS) entry which is preliminary data.</text>
</comment>
<dbReference type="Gene3D" id="1.10.8.10">
    <property type="entry name" value="DNA helicase RuvA subunit, C-terminal domain"/>
    <property type="match status" value="1"/>
</dbReference>
<dbReference type="PANTHER" id="PTHR18895">
    <property type="entry name" value="HEMK METHYLTRANSFERASE"/>
    <property type="match status" value="1"/>
</dbReference>
<sequence length="334" mass="36868">MPRLPYQLLRHAHRIDSNLPTLLKSCRDLDSARNELRWLREYVLKNSQITGTPKPKTGWQTTLRGLCEERGKGRPLQYLLGTEYFGDLEIVCKPGVLIPRPETAASITYLLSRLHNPFLPSHLRILDLCTGTGCIPLLIRHLFHSPRTTLHLHGIDISPLAIRLARLNTALLSPPTTQSSNTNPIPTFALADILAPLTLHQPHNILTANPPYISLSSFRTTPRSVRSFEPRAALVPPSSPTLSDQAQGDRFYPRLLEIADEVGAEVVLVEVADMAQALRVVGMARGRGWEGLEVWRNEPGARAEEDSGGGGRDCAGDGVVVRGRGDGRSVLCFR</sequence>
<gene>
    <name evidence="1" type="ORF">M501DRAFT_958713</name>
</gene>
<dbReference type="CDD" id="cd02440">
    <property type="entry name" value="AdoMet_MTases"/>
    <property type="match status" value="1"/>
</dbReference>
<accession>A0A9P4VKY5</accession>
<reference evidence="1" key="1">
    <citation type="journal article" date="2020" name="Stud. Mycol.">
        <title>101 Dothideomycetes genomes: a test case for predicting lifestyles and emergence of pathogens.</title>
        <authorList>
            <person name="Haridas S."/>
            <person name="Albert R."/>
            <person name="Binder M."/>
            <person name="Bloem J."/>
            <person name="Labutti K."/>
            <person name="Salamov A."/>
            <person name="Andreopoulos B."/>
            <person name="Baker S."/>
            <person name="Barry K."/>
            <person name="Bills G."/>
            <person name="Bluhm B."/>
            <person name="Cannon C."/>
            <person name="Castanera R."/>
            <person name="Culley D."/>
            <person name="Daum C."/>
            <person name="Ezra D."/>
            <person name="Gonzalez J."/>
            <person name="Henrissat B."/>
            <person name="Kuo A."/>
            <person name="Liang C."/>
            <person name="Lipzen A."/>
            <person name="Lutzoni F."/>
            <person name="Magnuson J."/>
            <person name="Mondo S."/>
            <person name="Nolan M."/>
            <person name="Ohm R."/>
            <person name="Pangilinan J."/>
            <person name="Park H.-J."/>
            <person name="Ramirez L."/>
            <person name="Alfaro M."/>
            <person name="Sun H."/>
            <person name="Tritt A."/>
            <person name="Yoshinaga Y."/>
            <person name="Zwiers L.-H."/>
            <person name="Turgeon B."/>
            <person name="Goodwin S."/>
            <person name="Spatafora J."/>
            <person name="Crous P."/>
            <person name="Grigoriev I."/>
        </authorList>
    </citation>
    <scope>NUCLEOTIDE SEQUENCE</scope>
    <source>
        <strain evidence="1">CBS 101060</strain>
    </source>
</reference>
<dbReference type="GO" id="GO:0032259">
    <property type="term" value="P:methylation"/>
    <property type="evidence" value="ECO:0007669"/>
    <property type="project" value="UniProtKB-KW"/>
</dbReference>
<organism evidence="1 2">
    <name type="scientific">Patellaria atrata CBS 101060</name>
    <dbReference type="NCBI Taxonomy" id="1346257"/>
    <lineage>
        <taxon>Eukaryota</taxon>
        <taxon>Fungi</taxon>
        <taxon>Dikarya</taxon>
        <taxon>Ascomycota</taxon>
        <taxon>Pezizomycotina</taxon>
        <taxon>Dothideomycetes</taxon>
        <taxon>Dothideomycetes incertae sedis</taxon>
        <taxon>Patellariales</taxon>
        <taxon>Patellariaceae</taxon>
        <taxon>Patellaria</taxon>
    </lineage>
</organism>
<dbReference type="EMBL" id="MU006101">
    <property type="protein sequence ID" value="KAF2836891.1"/>
    <property type="molecule type" value="Genomic_DNA"/>
</dbReference>
<evidence type="ECO:0000313" key="2">
    <source>
        <dbReference type="Proteomes" id="UP000799429"/>
    </source>
</evidence>
<dbReference type="OrthoDB" id="269872at2759"/>
<dbReference type="GO" id="GO:0008168">
    <property type="term" value="F:methyltransferase activity"/>
    <property type="evidence" value="ECO:0007669"/>
    <property type="project" value="UniProtKB-KW"/>
</dbReference>
<dbReference type="GO" id="GO:0005739">
    <property type="term" value="C:mitochondrion"/>
    <property type="evidence" value="ECO:0007669"/>
    <property type="project" value="TreeGrafter"/>
</dbReference>
<feature type="non-terminal residue" evidence="1">
    <location>
        <position position="334"/>
    </location>
</feature>
<keyword evidence="1" id="KW-0489">Methyltransferase</keyword>
<keyword evidence="2" id="KW-1185">Reference proteome</keyword>
<keyword evidence="1" id="KW-0808">Transferase</keyword>
<dbReference type="InterPro" id="IPR050320">
    <property type="entry name" value="N5-glutamine_MTase"/>
</dbReference>
<proteinExistence type="predicted"/>
<dbReference type="AlphaFoldDB" id="A0A9P4VKY5"/>
<dbReference type="InterPro" id="IPR029063">
    <property type="entry name" value="SAM-dependent_MTases_sf"/>
</dbReference>
<dbReference type="SUPFAM" id="SSF53335">
    <property type="entry name" value="S-adenosyl-L-methionine-dependent methyltransferases"/>
    <property type="match status" value="1"/>
</dbReference>
<name>A0A9P4VKY5_9PEZI</name>